<accession>A0A644ZW55</accession>
<dbReference type="PANTHER" id="PTHR33937">
    <property type="entry name" value="IRON-MOLYBDENUM PROTEIN-RELATED-RELATED"/>
    <property type="match status" value="1"/>
</dbReference>
<dbReference type="AlphaFoldDB" id="A0A644ZW55"/>
<proteinExistence type="predicted"/>
<dbReference type="SUPFAM" id="SSF53146">
    <property type="entry name" value="Nitrogenase accessory factor-like"/>
    <property type="match status" value="1"/>
</dbReference>
<comment type="caution">
    <text evidence="2">The sequence shown here is derived from an EMBL/GenBank/DDBJ whole genome shotgun (WGS) entry which is preliminary data.</text>
</comment>
<gene>
    <name evidence="2" type="ORF">SDC9_91672</name>
</gene>
<dbReference type="Pfam" id="PF02579">
    <property type="entry name" value="Nitro_FeMo-Co"/>
    <property type="match status" value="1"/>
</dbReference>
<name>A0A644ZW55_9ZZZZ</name>
<reference evidence="2" key="1">
    <citation type="submission" date="2019-08" db="EMBL/GenBank/DDBJ databases">
        <authorList>
            <person name="Kucharzyk K."/>
            <person name="Murdoch R.W."/>
            <person name="Higgins S."/>
            <person name="Loffler F."/>
        </authorList>
    </citation>
    <scope>NUCLEOTIDE SEQUENCE</scope>
</reference>
<dbReference type="EMBL" id="VSSQ01010699">
    <property type="protein sequence ID" value="MPM44987.1"/>
    <property type="molecule type" value="Genomic_DNA"/>
</dbReference>
<dbReference type="CDD" id="cd00562">
    <property type="entry name" value="NifX_NifB"/>
    <property type="match status" value="1"/>
</dbReference>
<dbReference type="Gene3D" id="3.30.420.130">
    <property type="entry name" value="Dinitrogenase iron-molybdenum cofactor biosynthesis domain"/>
    <property type="match status" value="1"/>
</dbReference>
<dbReference type="InterPro" id="IPR051840">
    <property type="entry name" value="NifX/NifY_domain"/>
</dbReference>
<feature type="domain" description="Dinitrogenase iron-molybdenum cofactor biosynthesis" evidence="1">
    <location>
        <begin position="13"/>
        <end position="108"/>
    </location>
</feature>
<dbReference type="InterPro" id="IPR003731">
    <property type="entry name" value="Di-Nase_FeMo-co_biosynth"/>
</dbReference>
<dbReference type="PANTHER" id="PTHR33937:SF2">
    <property type="entry name" value="DINITROGENASE IRON-MOLYBDENUM COFACTOR BIOSYNTHESIS DOMAIN-CONTAINING PROTEIN"/>
    <property type="match status" value="1"/>
</dbReference>
<organism evidence="2">
    <name type="scientific">bioreactor metagenome</name>
    <dbReference type="NCBI Taxonomy" id="1076179"/>
    <lineage>
        <taxon>unclassified sequences</taxon>
        <taxon>metagenomes</taxon>
        <taxon>ecological metagenomes</taxon>
    </lineage>
</organism>
<evidence type="ECO:0000259" key="1">
    <source>
        <dbReference type="Pfam" id="PF02579"/>
    </source>
</evidence>
<evidence type="ECO:0000313" key="2">
    <source>
        <dbReference type="EMBL" id="MPM44987.1"/>
    </source>
</evidence>
<sequence length="116" mass="12885">MTKTWRVALASSDGRSIDEHFGRARHFYVVDIRSDGSRTPLERREIPRAEEIWGHSSANLAAACKALEDCAVLLAARVGPEAKRMLEAGNISVYERALPAEDALARLASYFKRSLL</sequence>
<protein>
    <recommendedName>
        <fullName evidence="1">Dinitrogenase iron-molybdenum cofactor biosynthesis domain-containing protein</fullName>
    </recommendedName>
</protein>
<dbReference type="InterPro" id="IPR036105">
    <property type="entry name" value="DiNase_FeMo-co_biosyn_sf"/>
</dbReference>